<keyword evidence="1" id="KW-0812">Transmembrane</keyword>
<dbReference type="EMBL" id="JAGKQH010000010">
    <property type="protein sequence ID" value="KAG6590090.1"/>
    <property type="molecule type" value="Genomic_DNA"/>
</dbReference>
<evidence type="ECO:0000313" key="3">
    <source>
        <dbReference type="Proteomes" id="UP000685013"/>
    </source>
</evidence>
<evidence type="ECO:0000313" key="2">
    <source>
        <dbReference type="EMBL" id="KAG6590090.1"/>
    </source>
</evidence>
<name>A0AAV6N457_9ROSI</name>
<gene>
    <name evidence="2" type="ORF">SDJN03_15513</name>
</gene>
<dbReference type="Proteomes" id="UP000685013">
    <property type="component" value="Chromosome 10"/>
</dbReference>
<proteinExistence type="predicted"/>
<reference evidence="2 3" key="1">
    <citation type="journal article" date="2021" name="Hortic Res">
        <title>The domestication of Cucurbita argyrosperma as revealed by the genome of its wild relative.</title>
        <authorList>
            <person name="Barrera-Redondo J."/>
            <person name="Sanchez-de la Vega G."/>
            <person name="Aguirre-Liguori J.A."/>
            <person name="Castellanos-Morales G."/>
            <person name="Gutierrez-Guerrero Y.T."/>
            <person name="Aguirre-Dugua X."/>
            <person name="Aguirre-Planter E."/>
            <person name="Tenaillon M.I."/>
            <person name="Lira-Saade R."/>
            <person name="Eguiarte L.E."/>
        </authorList>
    </citation>
    <scope>NUCLEOTIDE SEQUENCE [LARGE SCALE GENOMIC DNA]</scope>
    <source>
        <strain evidence="2">JBR-2021</strain>
    </source>
</reference>
<evidence type="ECO:0000256" key="1">
    <source>
        <dbReference type="SAM" id="Phobius"/>
    </source>
</evidence>
<organism evidence="2 3">
    <name type="scientific">Cucurbita argyrosperma subsp. sororia</name>
    <dbReference type="NCBI Taxonomy" id="37648"/>
    <lineage>
        <taxon>Eukaryota</taxon>
        <taxon>Viridiplantae</taxon>
        <taxon>Streptophyta</taxon>
        <taxon>Embryophyta</taxon>
        <taxon>Tracheophyta</taxon>
        <taxon>Spermatophyta</taxon>
        <taxon>Magnoliopsida</taxon>
        <taxon>eudicotyledons</taxon>
        <taxon>Gunneridae</taxon>
        <taxon>Pentapetalae</taxon>
        <taxon>rosids</taxon>
        <taxon>fabids</taxon>
        <taxon>Cucurbitales</taxon>
        <taxon>Cucurbitaceae</taxon>
        <taxon>Cucurbiteae</taxon>
        <taxon>Cucurbita</taxon>
    </lineage>
</organism>
<keyword evidence="1" id="KW-0472">Membrane</keyword>
<sequence length="74" mass="8109">MKFSGCLPLLAEQKSRHSCFCTLLPVTTLLCLVLFVGSAYIAPDYRQLIVVASTKGCLGGRSSRCCRKLKNLEV</sequence>
<dbReference type="AlphaFoldDB" id="A0AAV6N457"/>
<keyword evidence="1" id="KW-1133">Transmembrane helix</keyword>
<feature type="non-terminal residue" evidence="2">
    <location>
        <position position="1"/>
    </location>
</feature>
<keyword evidence="3" id="KW-1185">Reference proteome</keyword>
<protein>
    <submittedName>
        <fullName evidence="2">Uncharacterized protein</fullName>
    </submittedName>
</protein>
<comment type="caution">
    <text evidence="2">The sequence shown here is derived from an EMBL/GenBank/DDBJ whole genome shotgun (WGS) entry which is preliminary data.</text>
</comment>
<accession>A0AAV6N457</accession>
<feature type="transmembrane region" description="Helical" evidence="1">
    <location>
        <begin position="20"/>
        <end position="42"/>
    </location>
</feature>